<dbReference type="SMART" id="SM00052">
    <property type="entry name" value="EAL"/>
    <property type="match status" value="1"/>
</dbReference>
<feature type="transmembrane region" description="Helical" evidence="3">
    <location>
        <begin position="64"/>
        <end position="82"/>
    </location>
</feature>
<dbReference type="SUPFAM" id="SSF141868">
    <property type="entry name" value="EAL domain-like"/>
    <property type="match status" value="1"/>
</dbReference>
<sequence>MIHHRRERRMRVLASFVMWVLGGIWAVFFSLQGHWLIVAIDLVLMGTGVAVFTLSWLHFDRSARLLLFGVLLLVIVGISLVLDVPNAFIPRSTHLYLLPLGVAAMMAFRDEPTWLRYSVIAVCLLSFVGLAASYWTPLPGFSLPDTTRSPGTWVNTGAAMLCLFAMLHVLQTDAVQRSAWEGELLEALSAQQFQLHYQPQLDSHGKVIGAEGLLRWYHPQRGMIPPGKFIPHAEETGLIIPIGKWVLETACAQLRCWKDDPALAHLCLAVNISQKQFNQGSFETEVFSLIKRYDIEPGRLQLEITETMVVKDMEELSRKMTNLVSLGITFALDDFGTGYSSLSHLKRLPLNKLKIDQSFVFDVLTDHNSEAIVRTVIGLGNNMGLTVIAEGVENAAQHQFLLDNGCEQFQGYFFSKPLPLVSFTEFTLGCNA</sequence>
<keyword evidence="3" id="KW-0812">Transmembrane</keyword>
<name>A0A9W6NEQ3_9PSED</name>
<evidence type="ECO:0000313" key="5">
    <source>
        <dbReference type="EMBL" id="GLK88017.1"/>
    </source>
</evidence>
<dbReference type="PROSITE" id="PS50883">
    <property type="entry name" value="EAL"/>
    <property type="match status" value="1"/>
</dbReference>
<keyword evidence="2" id="KW-0973">c-di-GMP</keyword>
<feature type="transmembrane region" description="Helical" evidence="3">
    <location>
        <begin position="152"/>
        <end position="170"/>
    </location>
</feature>
<feature type="transmembrane region" description="Helical" evidence="3">
    <location>
        <begin position="12"/>
        <end position="29"/>
    </location>
</feature>
<gene>
    <name evidence="5" type="primary">dos</name>
    <name evidence="5" type="ORF">GCM10017655_10790</name>
</gene>
<dbReference type="Pfam" id="PF00563">
    <property type="entry name" value="EAL"/>
    <property type="match status" value="1"/>
</dbReference>
<feature type="transmembrane region" description="Helical" evidence="3">
    <location>
        <begin position="35"/>
        <end position="57"/>
    </location>
</feature>
<evidence type="ECO:0000256" key="3">
    <source>
        <dbReference type="SAM" id="Phobius"/>
    </source>
</evidence>
<keyword evidence="3" id="KW-0472">Membrane</keyword>
<evidence type="ECO:0000256" key="2">
    <source>
        <dbReference type="ARBA" id="ARBA00022636"/>
    </source>
</evidence>
<feature type="transmembrane region" description="Helical" evidence="3">
    <location>
        <begin position="88"/>
        <end position="107"/>
    </location>
</feature>
<reference evidence="5" key="2">
    <citation type="submission" date="2023-01" db="EMBL/GenBank/DDBJ databases">
        <authorList>
            <person name="Sun Q."/>
            <person name="Evtushenko L."/>
        </authorList>
    </citation>
    <scope>NUCLEOTIDE SEQUENCE</scope>
    <source>
        <strain evidence="5">VKM B-2935</strain>
    </source>
</reference>
<feature type="transmembrane region" description="Helical" evidence="3">
    <location>
        <begin position="114"/>
        <end position="132"/>
    </location>
</feature>
<comment type="caution">
    <text evidence="5">The sequence shown here is derived from an EMBL/GenBank/DDBJ whole genome shotgun (WGS) entry which is preliminary data.</text>
</comment>
<proteinExistence type="predicted"/>
<keyword evidence="3" id="KW-1133">Transmembrane helix</keyword>
<protein>
    <recommendedName>
        <fullName evidence="1">cyclic-guanylate-specific phosphodiesterase</fullName>
        <ecNumber evidence="1">3.1.4.52</ecNumber>
    </recommendedName>
</protein>
<feature type="domain" description="EAL" evidence="4">
    <location>
        <begin position="177"/>
        <end position="431"/>
    </location>
</feature>
<dbReference type="EMBL" id="BSFN01000002">
    <property type="protein sequence ID" value="GLK88017.1"/>
    <property type="molecule type" value="Genomic_DNA"/>
</dbReference>
<accession>A0A9W6NEQ3</accession>
<evidence type="ECO:0000313" key="6">
    <source>
        <dbReference type="Proteomes" id="UP001143328"/>
    </source>
</evidence>
<dbReference type="FunFam" id="3.20.20.450:FF:000001">
    <property type="entry name" value="Cyclic di-GMP phosphodiesterase yahA"/>
    <property type="match status" value="1"/>
</dbReference>
<reference evidence="5" key="1">
    <citation type="journal article" date="2014" name="Int. J. Syst. Evol. Microbiol.">
        <title>Complete genome sequence of Corynebacterium casei LMG S-19264T (=DSM 44701T), isolated from a smear-ripened cheese.</title>
        <authorList>
            <consortium name="US DOE Joint Genome Institute (JGI-PGF)"/>
            <person name="Walter F."/>
            <person name="Albersmeier A."/>
            <person name="Kalinowski J."/>
            <person name="Ruckert C."/>
        </authorList>
    </citation>
    <scope>NUCLEOTIDE SEQUENCE</scope>
    <source>
        <strain evidence="5">VKM B-2935</strain>
    </source>
</reference>
<dbReference type="CDD" id="cd01948">
    <property type="entry name" value="EAL"/>
    <property type="match status" value="1"/>
</dbReference>
<dbReference type="Gene3D" id="3.20.20.450">
    <property type="entry name" value="EAL domain"/>
    <property type="match status" value="1"/>
</dbReference>
<dbReference type="GO" id="GO:0071111">
    <property type="term" value="F:cyclic-guanylate-specific phosphodiesterase activity"/>
    <property type="evidence" value="ECO:0007669"/>
    <property type="project" value="UniProtKB-EC"/>
</dbReference>
<dbReference type="InterPro" id="IPR050706">
    <property type="entry name" value="Cyclic-di-GMP_PDE-like"/>
</dbReference>
<dbReference type="PANTHER" id="PTHR33121:SF70">
    <property type="entry name" value="SIGNALING PROTEIN YKOW"/>
    <property type="match status" value="1"/>
</dbReference>
<dbReference type="InterPro" id="IPR001633">
    <property type="entry name" value="EAL_dom"/>
</dbReference>
<dbReference type="EC" id="3.1.4.52" evidence="1"/>
<organism evidence="5 6">
    <name type="scientific">Pseudomonas turukhanskensis</name>
    <dbReference type="NCBI Taxonomy" id="1806536"/>
    <lineage>
        <taxon>Bacteria</taxon>
        <taxon>Pseudomonadati</taxon>
        <taxon>Pseudomonadota</taxon>
        <taxon>Gammaproteobacteria</taxon>
        <taxon>Pseudomonadales</taxon>
        <taxon>Pseudomonadaceae</taxon>
        <taxon>Pseudomonas</taxon>
    </lineage>
</organism>
<keyword evidence="6" id="KW-1185">Reference proteome</keyword>
<evidence type="ECO:0000256" key="1">
    <source>
        <dbReference type="ARBA" id="ARBA00012282"/>
    </source>
</evidence>
<dbReference type="PANTHER" id="PTHR33121">
    <property type="entry name" value="CYCLIC DI-GMP PHOSPHODIESTERASE PDEF"/>
    <property type="match status" value="1"/>
</dbReference>
<evidence type="ECO:0000259" key="4">
    <source>
        <dbReference type="PROSITE" id="PS50883"/>
    </source>
</evidence>
<dbReference type="Proteomes" id="UP001143328">
    <property type="component" value="Unassembled WGS sequence"/>
</dbReference>
<dbReference type="InterPro" id="IPR035919">
    <property type="entry name" value="EAL_sf"/>
</dbReference>
<dbReference type="AlphaFoldDB" id="A0A9W6NEQ3"/>